<sequence length="372" mass="39654">MIRQTLSPDRRVFLAGATALAGASVFGAVQAAEGDLNLFVGTYSSDAAKGIYPLIYTSATDSWTLGAALPAIENVSFGAYSPVSQHYYLLNEKDEGRIGIYDKAWNKTYEVSSQGASPCYAALDQSGGYLAVANYSSGNVVVYKIGAEGGLEQPPANRQNAGSGPNKARQEGPHAHWVQFHGDYIYSVDLGTDQVLGYSFDATTGAVGQAFEAYHAPGGAGPRHLIFHKDGVHAYLVTELSNTVIVLKAAKDGRFEATQTITTLPEGFKGESFCAHIALNAAGDRLYASNRGHNSIAVFSVAADGRLEPIQVSPTLGNWPRFFAVYEDHKRLVVAHQNSNDLVIFEIKSDGTLAPKDQKIAVSTPVFIGVSA</sequence>
<dbReference type="PROSITE" id="PS51318">
    <property type="entry name" value="TAT"/>
    <property type="match status" value="1"/>
</dbReference>
<organism evidence="5 6">
    <name type="scientific">Asticcacaulis benevestitus DSM 16100 = ATCC BAA-896</name>
    <dbReference type="NCBI Taxonomy" id="1121022"/>
    <lineage>
        <taxon>Bacteria</taxon>
        <taxon>Pseudomonadati</taxon>
        <taxon>Pseudomonadota</taxon>
        <taxon>Alphaproteobacteria</taxon>
        <taxon>Caulobacterales</taxon>
        <taxon>Caulobacteraceae</taxon>
        <taxon>Asticcacaulis</taxon>
    </lineage>
</organism>
<dbReference type="Gene3D" id="2.130.10.10">
    <property type="entry name" value="YVTN repeat-like/Quinoprotein amine dehydrogenase"/>
    <property type="match status" value="1"/>
</dbReference>
<reference evidence="5 6" key="1">
    <citation type="journal article" date="2014" name="Nature">
        <title>Sequential evolution of bacterial morphology by co-option of a developmental regulator.</title>
        <authorList>
            <person name="Jiang C."/>
            <person name="Brown P.J."/>
            <person name="Ducret A."/>
            <person name="Brun Y.V."/>
        </authorList>
    </citation>
    <scope>NUCLEOTIDE SEQUENCE [LARGE SCALE GENOMIC DNA]</scope>
    <source>
        <strain evidence="5 6">DSM 16100</strain>
    </source>
</reference>
<evidence type="ECO:0000256" key="1">
    <source>
        <dbReference type="ARBA" id="ARBA00005564"/>
    </source>
</evidence>
<dbReference type="eggNOG" id="COG2706">
    <property type="taxonomic scope" value="Bacteria"/>
</dbReference>
<feature type="signal peptide" evidence="4">
    <location>
        <begin position="1"/>
        <end position="31"/>
    </location>
</feature>
<evidence type="ECO:0000313" key="6">
    <source>
        <dbReference type="Proteomes" id="UP000017837"/>
    </source>
</evidence>
<dbReference type="PANTHER" id="PTHR30344">
    <property type="entry name" value="6-PHOSPHOGLUCONOLACTONASE-RELATED"/>
    <property type="match status" value="1"/>
</dbReference>
<dbReference type="AlphaFoldDB" id="V4PPT4"/>
<dbReference type="Proteomes" id="UP000017837">
    <property type="component" value="Unassembled WGS sequence"/>
</dbReference>
<dbReference type="InterPro" id="IPR006311">
    <property type="entry name" value="TAT_signal"/>
</dbReference>
<dbReference type="InterPro" id="IPR050282">
    <property type="entry name" value="Cycloisomerase_2"/>
</dbReference>
<protein>
    <recommendedName>
        <fullName evidence="7">6-phosphogluconolactonase</fullName>
    </recommendedName>
</protein>
<feature type="chain" id="PRO_5004725206" description="6-phosphogluconolactonase" evidence="4">
    <location>
        <begin position="32"/>
        <end position="372"/>
    </location>
</feature>
<evidence type="ECO:0000256" key="3">
    <source>
        <dbReference type="SAM" id="MobiDB-lite"/>
    </source>
</evidence>
<dbReference type="InterPro" id="IPR015943">
    <property type="entry name" value="WD40/YVTN_repeat-like_dom_sf"/>
</dbReference>
<dbReference type="GO" id="GO:0005829">
    <property type="term" value="C:cytosol"/>
    <property type="evidence" value="ECO:0007669"/>
    <property type="project" value="TreeGrafter"/>
</dbReference>
<keyword evidence="2" id="KW-0119">Carbohydrate metabolism</keyword>
<dbReference type="EMBL" id="AWGB01000030">
    <property type="protein sequence ID" value="ESQ89329.1"/>
    <property type="molecule type" value="Genomic_DNA"/>
</dbReference>
<name>V4PPT4_9CAUL</name>
<keyword evidence="6" id="KW-1185">Reference proteome</keyword>
<dbReference type="PATRIC" id="fig|1121022.4.peg.2882"/>
<proteinExistence type="inferred from homology"/>
<gene>
    <name evidence="5" type="ORF">ABENE_14165</name>
</gene>
<comment type="caution">
    <text evidence="5">The sequence shown here is derived from an EMBL/GenBank/DDBJ whole genome shotgun (WGS) entry which is preliminary data.</text>
</comment>
<dbReference type="InterPro" id="IPR011048">
    <property type="entry name" value="Haem_d1_sf"/>
</dbReference>
<feature type="region of interest" description="Disordered" evidence="3">
    <location>
        <begin position="152"/>
        <end position="172"/>
    </location>
</feature>
<evidence type="ECO:0000313" key="5">
    <source>
        <dbReference type="EMBL" id="ESQ89329.1"/>
    </source>
</evidence>
<dbReference type="GO" id="GO:0006006">
    <property type="term" value="P:glucose metabolic process"/>
    <property type="evidence" value="ECO:0007669"/>
    <property type="project" value="UniProtKB-KW"/>
</dbReference>
<evidence type="ECO:0008006" key="7">
    <source>
        <dbReference type="Google" id="ProtNLM"/>
    </source>
</evidence>
<keyword evidence="2" id="KW-0313">Glucose metabolism</keyword>
<evidence type="ECO:0000256" key="4">
    <source>
        <dbReference type="SAM" id="SignalP"/>
    </source>
</evidence>
<dbReference type="STRING" id="1121022.GCA_000376105_02203"/>
<dbReference type="InterPro" id="IPR019405">
    <property type="entry name" value="Lactonase_7-beta_prop"/>
</dbReference>
<dbReference type="SUPFAM" id="SSF51004">
    <property type="entry name" value="C-terminal (heme d1) domain of cytochrome cd1-nitrite reductase"/>
    <property type="match status" value="1"/>
</dbReference>
<dbReference type="Pfam" id="PF10282">
    <property type="entry name" value="Lactonase"/>
    <property type="match status" value="1"/>
</dbReference>
<comment type="similarity">
    <text evidence="1">Belongs to the cycloisomerase 2 family.</text>
</comment>
<accession>V4PPT4</accession>
<dbReference type="OrthoDB" id="9790815at2"/>
<dbReference type="RefSeq" id="WP_018081869.1">
    <property type="nucleotide sequence ID" value="NZ_AQWM01000008.1"/>
</dbReference>
<evidence type="ECO:0000256" key="2">
    <source>
        <dbReference type="ARBA" id="ARBA00022526"/>
    </source>
</evidence>
<dbReference type="PANTHER" id="PTHR30344:SF1">
    <property type="entry name" value="6-PHOSPHOGLUCONOLACTONASE"/>
    <property type="match status" value="1"/>
</dbReference>
<dbReference type="GO" id="GO:0017057">
    <property type="term" value="F:6-phosphogluconolactonase activity"/>
    <property type="evidence" value="ECO:0007669"/>
    <property type="project" value="TreeGrafter"/>
</dbReference>
<keyword evidence="4" id="KW-0732">Signal</keyword>